<dbReference type="SUPFAM" id="SSF144020">
    <property type="entry name" value="FdhE-like"/>
    <property type="match status" value="1"/>
</dbReference>
<comment type="function">
    <text evidence="4">Necessary for formate dehydrogenase activity.</text>
</comment>
<evidence type="ECO:0000256" key="2">
    <source>
        <dbReference type="ARBA" id="ARBA00022490"/>
    </source>
</evidence>
<proteinExistence type="inferred from homology"/>
<evidence type="ECO:0000259" key="7">
    <source>
        <dbReference type="Pfam" id="PF24860"/>
    </source>
</evidence>
<feature type="domain" description="FdhE N-terminal" evidence="5">
    <location>
        <begin position="35"/>
        <end position="195"/>
    </location>
</feature>
<comment type="similarity">
    <text evidence="3 4">Belongs to the FdhE family.</text>
</comment>
<name>A0A1H0G914_9PSED</name>
<reference evidence="9" key="1">
    <citation type="submission" date="2016-10" db="EMBL/GenBank/DDBJ databases">
        <authorList>
            <person name="Varghese N."/>
            <person name="Submissions S."/>
        </authorList>
    </citation>
    <scope>NUCLEOTIDE SEQUENCE [LARGE SCALE GENOMIC DNA]</scope>
    <source>
        <strain evidence="9">JCM 21621</strain>
    </source>
</reference>
<accession>A0A1H0G914</accession>
<evidence type="ECO:0000256" key="3">
    <source>
        <dbReference type="ARBA" id="ARBA00061033"/>
    </source>
</evidence>
<keyword evidence="9" id="KW-1185">Reference proteome</keyword>
<dbReference type="AlphaFoldDB" id="A0A1H0G914"/>
<protein>
    <recommendedName>
        <fullName evidence="4">Protein FdhE homolog</fullName>
    </recommendedName>
</protein>
<feature type="domain" description="FdhE C-terminal" evidence="7">
    <location>
        <begin position="239"/>
        <end position="320"/>
    </location>
</feature>
<dbReference type="InterPro" id="IPR056774">
    <property type="entry name" value="FdhE_N"/>
</dbReference>
<dbReference type="Gene3D" id="3.90.1670.10">
    <property type="entry name" value="FdhE-like domain"/>
    <property type="match status" value="1"/>
</dbReference>
<evidence type="ECO:0000256" key="1">
    <source>
        <dbReference type="ARBA" id="ARBA00004496"/>
    </source>
</evidence>
<dbReference type="STRING" id="198616.SAMN05216193_107101"/>
<dbReference type="FunFam" id="3.90.1670.10:FF:000001">
    <property type="entry name" value="Protein FdhE"/>
    <property type="match status" value="1"/>
</dbReference>
<evidence type="ECO:0000256" key="4">
    <source>
        <dbReference type="HAMAP-Rule" id="MF_00611"/>
    </source>
</evidence>
<keyword evidence="2 4" id="KW-0963">Cytoplasm</keyword>
<feature type="domain" description="FdhE central" evidence="6">
    <location>
        <begin position="200"/>
        <end position="238"/>
    </location>
</feature>
<dbReference type="Pfam" id="PF24860">
    <property type="entry name" value="FdhE_C"/>
    <property type="match status" value="1"/>
</dbReference>
<dbReference type="PANTHER" id="PTHR37689:SF1">
    <property type="entry name" value="PROTEIN FDHE"/>
    <property type="match status" value="1"/>
</dbReference>
<dbReference type="Pfam" id="PF24859">
    <property type="entry name" value="FdhE_central"/>
    <property type="match status" value="1"/>
</dbReference>
<evidence type="ECO:0000259" key="6">
    <source>
        <dbReference type="Pfam" id="PF24859"/>
    </source>
</evidence>
<gene>
    <name evidence="4" type="primary">fdhE</name>
    <name evidence="8" type="ORF">SAMN05216193_107101</name>
</gene>
<dbReference type="HAMAP" id="MF_00611">
    <property type="entry name" value="FdeH"/>
    <property type="match status" value="1"/>
</dbReference>
<dbReference type="GO" id="GO:0051604">
    <property type="term" value="P:protein maturation"/>
    <property type="evidence" value="ECO:0007669"/>
    <property type="project" value="TreeGrafter"/>
</dbReference>
<dbReference type="GO" id="GO:0008199">
    <property type="term" value="F:ferric iron binding"/>
    <property type="evidence" value="ECO:0007669"/>
    <property type="project" value="TreeGrafter"/>
</dbReference>
<evidence type="ECO:0000259" key="5">
    <source>
        <dbReference type="Pfam" id="PF04216"/>
    </source>
</evidence>
<evidence type="ECO:0000313" key="8">
    <source>
        <dbReference type="EMBL" id="SDO03239.1"/>
    </source>
</evidence>
<dbReference type="PANTHER" id="PTHR37689">
    <property type="entry name" value="PROTEIN FDHE"/>
    <property type="match status" value="1"/>
</dbReference>
<dbReference type="Pfam" id="PF04216">
    <property type="entry name" value="FdhE_N"/>
    <property type="match status" value="1"/>
</dbReference>
<dbReference type="InterPro" id="IPR056796">
    <property type="entry name" value="FdhE_C"/>
</dbReference>
<dbReference type="EMBL" id="FNIJ01000007">
    <property type="protein sequence ID" value="SDO03239.1"/>
    <property type="molecule type" value="Genomic_DNA"/>
</dbReference>
<comment type="subcellular location">
    <subcellularLocation>
        <location evidence="1 4">Cytoplasm</location>
    </subcellularLocation>
</comment>
<dbReference type="PIRSF" id="PIRSF018296">
    <property type="entry name" value="Format_dh_formtn"/>
    <property type="match status" value="1"/>
</dbReference>
<dbReference type="NCBIfam" id="TIGR01562">
    <property type="entry name" value="FdhE"/>
    <property type="match status" value="1"/>
</dbReference>
<dbReference type="GO" id="GO:0005829">
    <property type="term" value="C:cytosol"/>
    <property type="evidence" value="ECO:0007669"/>
    <property type="project" value="TreeGrafter"/>
</dbReference>
<dbReference type="Proteomes" id="UP000242957">
    <property type="component" value="Unassembled WGS sequence"/>
</dbReference>
<sequence>MGLPINPFTSPLGAKESCVPGTILEPGQIEASANIPPFLNLPPHDLFARRAARLRQLAEGHPLGDYLKLLASICNTQQRLLDRTHLPLPDTTALERSQKHGMPPLAYETLVREGAWLPMLDGLLELAHVDNPAVGDALNRLREAEDGQRKAWALALLNGQFDLLPAALVPFLGAALQVAFSHWLLSLPEDAVSETGACTLCPVCGAPPVAGMIRHRGRHNGLRYLSCSLCSCEWHYVRVKCSHCEESKGLAYYSLQREGIAIDQAPLRAETCPGCQGYLKQFYLEYDPDAEAQADDLASLALDLRLSEDGYLRRAPNLLLAPGGED</sequence>
<dbReference type="InterPro" id="IPR006452">
    <property type="entry name" value="Formate_DH_accessory"/>
</dbReference>
<dbReference type="InterPro" id="IPR024064">
    <property type="entry name" value="FdhE-like_sf"/>
</dbReference>
<evidence type="ECO:0000313" key="9">
    <source>
        <dbReference type="Proteomes" id="UP000242957"/>
    </source>
</evidence>
<organism evidence="8 9">
    <name type="scientific">Pseudomonas jinjuensis</name>
    <dbReference type="NCBI Taxonomy" id="198616"/>
    <lineage>
        <taxon>Bacteria</taxon>
        <taxon>Pseudomonadati</taxon>
        <taxon>Pseudomonadota</taxon>
        <taxon>Gammaproteobacteria</taxon>
        <taxon>Pseudomonadales</taxon>
        <taxon>Pseudomonadaceae</taxon>
        <taxon>Pseudomonas</taxon>
    </lineage>
</organism>
<dbReference type="CDD" id="cd16341">
    <property type="entry name" value="FdhE"/>
    <property type="match status" value="1"/>
</dbReference>
<dbReference type="InterPro" id="IPR056797">
    <property type="entry name" value="FdhE_central"/>
</dbReference>